<dbReference type="FunFam" id="1.20.1250.20:FF:000003">
    <property type="entry name" value="Solute carrier family 17 member 3"/>
    <property type="match status" value="1"/>
</dbReference>
<keyword evidence="2" id="KW-0813">Transport</keyword>
<evidence type="ECO:0000256" key="2">
    <source>
        <dbReference type="ARBA" id="ARBA00022448"/>
    </source>
</evidence>
<dbReference type="InterPro" id="IPR011701">
    <property type="entry name" value="MFS"/>
</dbReference>
<dbReference type="EMBL" id="GECZ01032198">
    <property type="protein sequence ID" value="JAS37571.1"/>
    <property type="molecule type" value="Transcribed_RNA"/>
</dbReference>
<accession>A0A1B6EI47</accession>
<keyword evidence="6 8" id="KW-0472">Membrane</keyword>
<dbReference type="Pfam" id="PF07690">
    <property type="entry name" value="MFS_1"/>
    <property type="match status" value="1"/>
</dbReference>
<dbReference type="InterPro" id="IPR036259">
    <property type="entry name" value="MFS_trans_sf"/>
</dbReference>
<evidence type="ECO:0000256" key="5">
    <source>
        <dbReference type="ARBA" id="ARBA00022989"/>
    </source>
</evidence>
<dbReference type="PANTHER" id="PTHR11662">
    <property type="entry name" value="SOLUTE CARRIER FAMILY 17"/>
    <property type="match status" value="1"/>
</dbReference>
<feature type="transmembrane region" description="Helical" evidence="8">
    <location>
        <begin position="308"/>
        <end position="328"/>
    </location>
</feature>
<feature type="compositionally biased region" description="Polar residues" evidence="7">
    <location>
        <begin position="450"/>
        <end position="464"/>
    </location>
</feature>
<organism evidence="9">
    <name type="scientific">Cuerna arida</name>
    <dbReference type="NCBI Taxonomy" id="1464854"/>
    <lineage>
        <taxon>Eukaryota</taxon>
        <taxon>Metazoa</taxon>
        <taxon>Ecdysozoa</taxon>
        <taxon>Arthropoda</taxon>
        <taxon>Hexapoda</taxon>
        <taxon>Insecta</taxon>
        <taxon>Pterygota</taxon>
        <taxon>Neoptera</taxon>
        <taxon>Paraneoptera</taxon>
        <taxon>Hemiptera</taxon>
        <taxon>Auchenorrhyncha</taxon>
        <taxon>Membracoidea</taxon>
        <taxon>Cicadellidae</taxon>
        <taxon>Cicadellinae</taxon>
        <taxon>Proconiini</taxon>
        <taxon>Cuerna</taxon>
    </lineage>
</organism>
<keyword evidence="3 8" id="KW-0812">Transmembrane</keyword>
<feature type="non-terminal residue" evidence="9">
    <location>
        <position position="1"/>
    </location>
</feature>
<evidence type="ECO:0000256" key="6">
    <source>
        <dbReference type="ARBA" id="ARBA00023136"/>
    </source>
</evidence>
<feature type="region of interest" description="Disordered" evidence="7">
    <location>
        <begin position="442"/>
        <end position="464"/>
    </location>
</feature>
<keyword evidence="5 8" id="KW-1133">Transmembrane helix</keyword>
<evidence type="ECO:0000313" key="9">
    <source>
        <dbReference type="EMBL" id="JAS37571.1"/>
    </source>
</evidence>
<name>A0A1B6EI47_9HEMI</name>
<dbReference type="GO" id="GO:0016020">
    <property type="term" value="C:membrane"/>
    <property type="evidence" value="ECO:0007669"/>
    <property type="project" value="UniProtKB-SubCell"/>
</dbReference>
<sequence length="464" mass="52106">ETLRLVTVYTLPPSPHYSLDLNDSCPYSYDDTEEEPAVQIITEYDWSGTTTQLIDQTLFISSALGLIPAGLLADWRGPRIILGIGLLISSVVCLFQPFSVSQGPYFFMTSVILQGFSQGVVGPCIITIMVRWTPDNERSTIIGTIFGSFYLGRTISHSLYHIAFTNSPNFLTSHYVGGAVGLLWCVVWYSLAYNSPTNNPYISELELSFFSHTRDSRRSPDVPWRKIFKSRPFLVLLLITCADEWKCTMLHTVVLMPYYTDALHQHFDENELLRMVEVANFPTAVLGGVLSDWFINNYIISRTMCRKIFSFIGVMVPTFLTVLITVIGCDPYNYMALNVITFFFFGFTCGSIPVNAIDLCPRYAGLITAMTNTGAMFISIFPAYLVNAVVEDRRRLSEWSKSFWVSAAIVTTLSVPYFLYGSGEKQPWVLSRRSATLSLSVAQDTDHTAQDQPSGQSQEPNENN</sequence>
<evidence type="ECO:0000256" key="1">
    <source>
        <dbReference type="ARBA" id="ARBA00004141"/>
    </source>
</evidence>
<feature type="transmembrane region" description="Helical" evidence="8">
    <location>
        <begin position="402"/>
        <end position="420"/>
    </location>
</feature>
<feature type="transmembrane region" description="Helical" evidence="8">
    <location>
        <begin position="334"/>
        <end position="354"/>
    </location>
</feature>
<dbReference type="InterPro" id="IPR050382">
    <property type="entry name" value="MFS_Na/Anion_cotransporter"/>
</dbReference>
<gene>
    <name evidence="9" type="ORF">g.5175</name>
</gene>
<evidence type="ECO:0000256" key="8">
    <source>
        <dbReference type="SAM" id="Phobius"/>
    </source>
</evidence>
<proteinExistence type="predicted"/>
<evidence type="ECO:0008006" key="10">
    <source>
        <dbReference type="Google" id="ProtNLM"/>
    </source>
</evidence>
<protein>
    <recommendedName>
        <fullName evidence="10">Major facilitator superfamily (MFS) profile domain-containing protein</fullName>
    </recommendedName>
</protein>
<feature type="transmembrane region" description="Helical" evidence="8">
    <location>
        <begin position="105"/>
        <end position="129"/>
    </location>
</feature>
<feature type="transmembrane region" description="Helical" evidence="8">
    <location>
        <begin position="175"/>
        <end position="193"/>
    </location>
</feature>
<evidence type="ECO:0000256" key="4">
    <source>
        <dbReference type="ARBA" id="ARBA00022847"/>
    </source>
</evidence>
<dbReference type="GO" id="GO:0015293">
    <property type="term" value="F:symporter activity"/>
    <property type="evidence" value="ECO:0007669"/>
    <property type="project" value="UniProtKB-KW"/>
</dbReference>
<dbReference type="SUPFAM" id="SSF103473">
    <property type="entry name" value="MFS general substrate transporter"/>
    <property type="match status" value="1"/>
</dbReference>
<dbReference type="PANTHER" id="PTHR11662:SF399">
    <property type="entry name" value="FI19708P1-RELATED"/>
    <property type="match status" value="1"/>
</dbReference>
<dbReference type="Gene3D" id="1.20.1250.20">
    <property type="entry name" value="MFS general substrate transporter like domains"/>
    <property type="match status" value="2"/>
</dbReference>
<feature type="transmembrane region" description="Helical" evidence="8">
    <location>
        <begin position="80"/>
        <end position="99"/>
    </location>
</feature>
<evidence type="ECO:0000256" key="7">
    <source>
        <dbReference type="SAM" id="MobiDB-lite"/>
    </source>
</evidence>
<evidence type="ECO:0000256" key="3">
    <source>
        <dbReference type="ARBA" id="ARBA00022692"/>
    </source>
</evidence>
<comment type="subcellular location">
    <subcellularLocation>
        <location evidence="1">Membrane</location>
        <topology evidence="1">Multi-pass membrane protein</topology>
    </subcellularLocation>
</comment>
<dbReference type="AlphaFoldDB" id="A0A1B6EI47"/>
<feature type="transmembrane region" description="Helical" evidence="8">
    <location>
        <begin position="366"/>
        <end position="390"/>
    </location>
</feature>
<reference evidence="9" key="1">
    <citation type="submission" date="2015-11" db="EMBL/GenBank/DDBJ databases">
        <title>De novo transcriptome assembly of four potential Pierce s Disease insect vectors from Arizona vineyards.</title>
        <authorList>
            <person name="Tassone E.E."/>
        </authorList>
    </citation>
    <scope>NUCLEOTIDE SEQUENCE</scope>
</reference>
<dbReference type="GO" id="GO:0006820">
    <property type="term" value="P:monoatomic anion transport"/>
    <property type="evidence" value="ECO:0007669"/>
    <property type="project" value="TreeGrafter"/>
</dbReference>
<keyword evidence="4" id="KW-0769">Symport</keyword>
<feature type="transmembrane region" description="Helical" evidence="8">
    <location>
        <begin position="141"/>
        <end position="163"/>
    </location>
</feature>